<keyword evidence="6" id="KW-1185">Reference proteome</keyword>
<dbReference type="Pfam" id="PF04082">
    <property type="entry name" value="Fungal_trans"/>
    <property type="match status" value="1"/>
</dbReference>
<dbReference type="CDD" id="cd00067">
    <property type="entry name" value="GAL4"/>
    <property type="match status" value="1"/>
</dbReference>
<dbReference type="CDD" id="cd12148">
    <property type="entry name" value="fungal_TF_MHR"/>
    <property type="match status" value="1"/>
</dbReference>
<protein>
    <recommendedName>
        <fullName evidence="4">Zn(2)-C6 fungal-type domain-containing protein</fullName>
    </recommendedName>
</protein>
<dbReference type="GO" id="GO:0006351">
    <property type="term" value="P:DNA-templated transcription"/>
    <property type="evidence" value="ECO:0007669"/>
    <property type="project" value="InterPro"/>
</dbReference>
<keyword evidence="2" id="KW-0479">Metal-binding</keyword>
<comment type="subcellular location">
    <subcellularLocation>
        <location evidence="1">Nucleus</location>
    </subcellularLocation>
</comment>
<dbReference type="GO" id="GO:0000981">
    <property type="term" value="F:DNA-binding transcription factor activity, RNA polymerase II-specific"/>
    <property type="evidence" value="ECO:0007669"/>
    <property type="project" value="InterPro"/>
</dbReference>
<sequence length="697" mass="78133">MLNLANRSNRRIRVPSCEPCRMSKLACDHNRPVCSRCARRGRPDGCVYRTNPFKRARKTASVAEPQPGTPQPWFANSSSEFPVALPHALRVTLYPDPGFQGLSSSTTILEAIEYGAANDYDSNQSTPSGGDMDNSGDEDIESAQCQAILRGGTAIVEQGVQVLEMVADIVMRGTLQRIFDHWVERDLESHAGSFLVASFLRTITSELCNEASSPDKRSHLTQLSHRLFNAGSVPVEVSQAKTLDDFVTRHTGRNLRWETIGTVLALAGNAASDIRAPHAAFDTEKERQATCKCLLDACTRCASICESLDVLNDVFVIFLHETFLFYSVYFGDQSFHTWRRLNDAISALFARGLHQRLDKDPQMPVFLVELRKQIFARVYVLDISFAAFLGRPPRISKRHCMIPMPLDIDREALRLTAEPLNEELSHLDRNGWNKQGEIRIFSALRWSVMASKIREEILEAMLGPEVKERQQLIRTLRVRIEEAWNSLPSHLTVSASEVWARGRSADKVDSLYLIRLIYLQAVFLVEWAATVHGTADVDALYIISGDLLAWVNEAMIRRERLNKLGLSSLAWRVAACGLPAAGALARCMMPGPLHPSRQWQSTVAQVKIVQDLSILMGHMDYLHEPGDGNYKLFQQAKKVLKEVIETVLRIPGMAQADAQTQNYASHSWSPLQDPGMDHWLLNPESWIGSFELDAFGL</sequence>
<proteinExistence type="predicted"/>
<dbReference type="Proteomes" id="UP000777438">
    <property type="component" value="Unassembled WGS sequence"/>
</dbReference>
<dbReference type="GO" id="GO:0008270">
    <property type="term" value="F:zinc ion binding"/>
    <property type="evidence" value="ECO:0007669"/>
    <property type="project" value="InterPro"/>
</dbReference>
<dbReference type="SMART" id="SM00906">
    <property type="entry name" value="Fungal_trans"/>
    <property type="match status" value="1"/>
</dbReference>
<evidence type="ECO:0000313" key="5">
    <source>
        <dbReference type="EMBL" id="KAH6879878.1"/>
    </source>
</evidence>
<dbReference type="GO" id="GO:0005634">
    <property type="term" value="C:nucleus"/>
    <property type="evidence" value="ECO:0007669"/>
    <property type="project" value="UniProtKB-SubCell"/>
</dbReference>
<dbReference type="OrthoDB" id="5101870at2759"/>
<dbReference type="GO" id="GO:0003677">
    <property type="term" value="F:DNA binding"/>
    <property type="evidence" value="ECO:0007669"/>
    <property type="project" value="InterPro"/>
</dbReference>
<evidence type="ECO:0000256" key="1">
    <source>
        <dbReference type="ARBA" id="ARBA00004123"/>
    </source>
</evidence>
<evidence type="ECO:0000256" key="3">
    <source>
        <dbReference type="ARBA" id="ARBA00023242"/>
    </source>
</evidence>
<evidence type="ECO:0000313" key="6">
    <source>
        <dbReference type="Proteomes" id="UP000777438"/>
    </source>
</evidence>
<dbReference type="InterPro" id="IPR050613">
    <property type="entry name" value="Sec_Metabolite_Reg"/>
</dbReference>
<dbReference type="PANTHER" id="PTHR31001:SF40">
    <property type="entry name" value="ZN(II)2CYS6 TRANSCRIPTION FACTOR (EUROFUNG)"/>
    <property type="match status" value="1"/>
</dbReference>
<dbReference type="AlphaFoldDB" id="A0A9P8VW98"/>
<dbReference type="Pfam" id="PF00172">
    <property type="entry name" value="Zn_clus"/>
    <property type="match status" value="1"/>
</dbReference>
<dbReference type="PANTHER" id="PTHR31001">
    <property type="entry name" value="UNCHARACTERIZED TRANSCRIPTIONAL REGULATORY PROTEIN"/>
    <property type="match status" value="1"/>
</dbReference>
<dbReference type="SUPFAM" id="SSF57701">
    <property type="entry name" value="Zn2/Cys6 DNA-binding domain"/>
    <property type="match status" value="1"/>
</dbReference>
<feature type="domain" description="Zn(2)-C6 fungal-type" evidence="4">
    <location>
        <begin position="16"/>
        <end position="48"/>
    </location>
</feature>
<dbReference type="PROSITE" id="PS50048">
    <property type="entry name" value="ZN2_CY6_FUNGAL_2"/>
    <property type="match status" value="1"/>
</dbReference>
<dbReference type="InterPro" id="IPR036864">
    <property type="entry name" value="Zn2-C6_fun-type_DNA-bd_sf"/>
</dbReference>
<gene>
    <name evidence="5" type="ORF">B0T10DRAFT_496340</name>
</gene>
<evidence type="ECO:0000256" key="2">
    <source>
        <dbReference type="ARBA" id="ARBA00022723"/>
    </source>
</evidence>
<dbReference type="InterPro" id="IPR001138">
    <property type="entry name" value="Zn2Cys6_DnaBD"/>
</dbReference>
<organism evidence="5 6">
    <name type="scientific">Thelonectria olida</name>
    <dbReference type="NCBI Taxonomy" id="1576542"/>
    <lineage>
        <taxon>Eukaryota</taxon>
        <taxon>Fungi</taxon>
        <taxon>Dikarya</taxon>
        <taxon>Ascomycota</taxon>
        <taxon>Pezizomycotina</taxon>
        <taxon>Sordariomycetes</taxon>
        <taxon>Hypocreomycetidae</taxon>
        <taxon>Hypocreales</taxon>
        <taxon>Nectriaceae</taxon>
        <taxon>Thelonectria</taxon>
    </lineage>
</organism>
<name>A0A9P8VW98_9HYPO</name>
<dbReference type="SMART" id="SM00066">
    <property type="entry name" value="GAL4"/>
    <property type="match status" value="1"/>
</dbReference>
<dbReference type="InterPro" id="IPR007219">
    <property type="entry name" value="XnlR_reg_dom"/>
</dbReference>
<dbReference type="PROSITE" id="PS00463">
    <property type="entry name" value="ZN2_CY6_FUNGAL_1"/>
    <property type="match status" value="1"/>
</dbReference>
<dbReference type="Gene3D" id="4.10.240.10">
    <property type="entry name" value="Zn(2)-C6 fungal-type DNA-binding domain"/>
    <property type="match status" value="1"/>
</dbReference>
<dbReference type="EMBL" id="JAGPYM010000028">
    <property type="protein sequence ID" value="KAH6879878.1"/>
    <property type="molecule type" value="Genomic_DNA"/>
</dbReference>
<keyword evidence="3" id="KW-0539">Nucleus</keyword>
<evidence type="ECO:0000259" key="4">
    <source>
        <dbReference type="PROSITE" id="PS50048"/>
    </source>
</evidence>
<comment type="caution">
    <text evidence="5">The sequence shown here is derived from an EMBL/GenBank/DDBJ whole genome shotgun (WGS) entry which is preliminary data.</text>
</comment>
<accession>A0A9P8VW98</accession>
<reference evidence="5 6" key="1">
    <citation type="journal article" date="2021" name="Nat. Commun.">
        <title>Genetic determinants of endophytism in the Arabidopsis root mycobiome.</title>
        <authorList>
            <person name="Mesny F."/>
            <person name="Miyauchi S."/>
            <person name="Thiergart T."/>
            <person name="Pickel B."/>
            <person name="Atanasova L."/>
            <person name="Karlsson M."/>
            <person name="Huettel B."/>
            <person name="Barry K.W."/>
            <person name="Haridas S."/>
            <person name="Chen C."/>
            <person name="Bauer D."/>
            <person name="Andreopoulos W."/>
            <person name="Pangilinan J."/>
            <person name="LaButti K."/>
            <person name="Riley R."/>
            <person name="Lipzen A."/>
            <person name="Clum A."/>
            <person name="Drula E."/>
            <person name="Henrissat B."/>
            <person name="Kohler A."/>
            <person name="Grigoriev I.V."/>
            <person name="Martin F.M."/>
            <person name="Hacquard S."/>
        </authorList>
    </citation>
    <scope>NUCLEOTIDE SEQUENCE [LARGE SCALE GENOMIC DNA]</scope>
    <source>
        <strain evidence="5 6">MPI-CAGE-CH-0241</strain>
    </source>
</reference>